<keyword evidence="2" id="KW-1185">Reference proteome</keyword>
<accession>A0A256F4M3</accession>
<protein>
    <submittedName>
        <fullName evidence="1">Uncharacterized protein</fullName>
    </submittedName>
</protein>
<organism evidence="1 2">
    <name type="scientific">Brucella rhizosphaerae</name>
    <dbReference type="NCBI Taxonomy" id="571254"/>
    <lineage>
        <taxon>Bacteria</taxon>
        <taxon>Pseudomonadati</taxon>
        <taxon>Pseudomonadota</taxon>
        <taxon>Alphaproteobacteria</taxon>
        <taxon>Hyphomicrobiales</taxon>
        <taxon>Brucellaceae</taxon>
        <taxon>Brucella/Ochrobactrum group</taxon>
        <taxon>Brucella</taxon>
    </lineage>
</organism>
<dbReference type="AlphaFoldDB" id="A0A256F4M3"/>
<dbReference type="EMBL" id="NNRK01000034">
    <property type="protein sequence ID" value="OYR09656.1"/>
    <property type="molecule type" value="Genomic_DNA"/>
</dbReference>
<evidence type="ECO:0000313" key="1">
    <source>
        <dbReference type="EMBL" id="OYR09656.1"/>
    </source>
</evidence>
<proteinExistence type="predicted"/>
<sequence>MVVFPNLDQTLPHQIQINRTNPAQYKIKLVWLHASVKKLNNSLDQNSFVVKSIALHKTCSANCPILIRTD</sequence>
<dbReference type="Proteomes" id="UP000216345">
    <property type="component" value="Unassembled WGS sequence"/>
</dbReference>
<gene>
    <name evidence="1" type="ORF">CEV32_2087</name>
</gene>
<name>A0A256F4M3_9HYPH</name>
<evidence type="ECO:0000313" key="2">
    <source>
        <dbReference type="Proteomes" id="UP000216345"/>
    </source>
</evidence>
<reference evidence="1 2" key="1">
    <citation type="submission" date="2017-07" db="EMBL/GenBank/DDBJ databases">
        <title>Phylogenetic study on the rhizospheric bacterium Ochrobactrum sp. A44.</title>
        <authorList>
            <person name="Krzyzanowska D.M."/>
            <person name="Ossowicki A."/>
            <person name="Rajewska M."/>
            <person name="Maciag T."/>
            <person name="Kaczynski Z."/>
            <person name="Czerwicka M."/>
            <person name="Jafra S."/>
        </authorList>
    </citation>
    <scope>NUCLEOTIDE SEQUENCE [LARGE SCALE GENOMIC DNA]</scope>
    <source>
        <strain evidence="1 2">PR17</strain>
    </source>
</reference>
<comment type="caution">
    <text evidence="1">The sequence shown here is derived from an EMBL/GenBank/DDBJ whole genome shotgun (WGS) entry which is preliminary data.</text>
</comment>